<accession>A0ABD2P4X4</accession>
<protein>
    <submittedName>
        <fullName evidence="1">Uncharacterized protein</fullName>
    </submittedName>
</protein>
<gene>
    <name evidence="1" type="ORF">HHI36_000484</name>
</gene>
<dbReference type="AlphaFoldDB" id="A0ABD2P4X4"/>
<name>A0ABD2P4X4_9CUCU</name>
<proteinExistence type="predicted"/>
<dbReference type="EMBL" id="JABFTP020000185">
    <property type="protein sequence ID" value="KAL3285970.1"/>
    <property type="molecule type" value="Genomic_DNA"/>
</dbReference>
<evidence type="ECO:0000313" key="1">
    <source>
        <dbReference type="EMBL" id="KAL3285970.1"/>
    </source>
</evidence>
<dbReference type="SMART" id="SM00320">
    <property type="entry name" value="WD40"/>
    <property type="match status" value="5"/>
</dbReference>
<dbReference type="SUPFAM" id="SSF50978">
    <property type="entry name" value="WD40 repeat-like"/>
    <property type="match status" value="1"/>
</dbReference>
<dbReference type="InterPro" id="IPR052818">
    <property type="entry name" value="NEDD1_Spindle_Assembly"/>
</dbReference>
<keyword evidence="2" id="KW-1185">Reference proteome</keyword>
<dbReference type="PANTHER" id="PTHR44414:SF1">
    <property type="entry name" value="PROTEIN NEDD1"/>
    <property type="match status" value="1"/>
</dbReference>
<dbReference type="Gene3D" id="2.130.10.10">
    <property type="entry name" value="YVTN repeat-like/Quinoprotein amine dehydrogenase"/>
    <property type="match status" value="2"/>
</dbReference>
<dbReference type="InterPro" id="IPR015943">
    <property type="entry name" value="WD40/YVTN_repeat-like_dom_sf"/>
</dbReference>
<evidence type="ECO:0000313" key="2">
    <source>
        <dbReference type="Proteomes" id="UP001516400"/>
    </source>
</evidence>
<dbReference type="InterPro" id="IPR001680">
    <property type="entry name" value="WD40_rpt"/>
</dbReference>
<sequence length="477" mass="53134">MTLATCSKDLKLYNWPGITLTGVYETLEDCVAIKSISWSYDGKSLVAVKTKDHPVIIPFPLQAEKKIEPSTVLKNIVARVGVFANTSNSSVAFGDLDGAVYIYDLKKKRKINEYQPVPSSVNFLDFSFEDTCLATGCANGQIILYTSNPQPCASYMVPYSHSLSTMAFNKVQPDLLAAASKEGIMSVWNTTKGVTIVTGRDHNGTISDLAFIGEDIATVGSDGKFIIYDLRTGDFHSCHNLNSPLSGVAFLQNSFEMAISTCDGQLRSYDRRYMTSPINTVVAYDCAVRKICFQPLSTSPISSRPTTKGSEFVEMKNQRYNIEAANQPPPASAGDFNPEFSPSSSTIMSIAGDLKELENIYLHEMLPPSASQIEIPKNSISYEELGKFTAEMDDYFKQYKRKIEDKMLTEFYQLRIEMSKQFIELQDKITRSWDGFMHYLKMSNEESPSTNASTVQTFKHAVSDIKSNKTKKSKKKA</sequence>
<reference evidence="1 2" key="1">
    <citation type="journal article" date="2021" name="BMC Biol.">
        <title>Horizontally acquired antibacterial genes associated with adaptive radiation of ladybird beetles.</title>
        <authorList>
            <person name="Li H.S."/>
            <person name="Tang X.F."/>
            <person name="Huang Y.H."/>
            <person name="Xu Z.Y."/>
            <person name="Chen M.L."/>
            <person name="Du X.Y."/>
            <person name="Qiu B.Y."/>
            <person name="Chen P.T."/>
            <person name="Zhang W."/>
            <person name="Slipinski A."/>
            <person name="Escalona H.E."/>
            <person name="Waterhouse R.M."/>
            <person name="Zwick A."/>
            <person name="Pang H."/>
        </authorList>
    </citation>
    <scope>NUCLEOTIDE SEQUENCE [LARGE SCALE GENOMIC DNA]</scope>
    <source>
        <strain evidence="1">SYSU2018</strain>
    </source>
</reference>
<dbReference type="PANTHER" id="PTHR44414">
    <property type="entry name" value="PROTEIN NEDD1"/>
    <property type="match status" value="1"/>
</dbReference>
<organism evidence="1 2">
    <name type="scientific">Cryptolaemus montrouzieri</name>
    <dbReference type="NCBI Taxonomy" id="559131"/>
    <lineage>
        <taxon>Eukaryota</taxon>
        <taxon>Metazoa</taxon>
        <taxon>Ecdysozoa</taxon>
        <taxon>Arthropoda</taxon>
        <taxon>Hexapoda</taxon>
        <taxon>Insecta</taxon>
        <taxon>Pterygota</taxon>
        <taxon>Neoptera</taxon>
        <taxon>Endopterygota</taxon>
        <taxon>Coleoptera</taxon>
        <taxon>Polyphaga</taxon>
        <taxon>Cucujiformia</taxon>
        <taxon>Coccinelloidea</taxon>
        <taxon>Coccinellidae</taxon>
        <taxon>Scymninae</taxon>
        <taxon>Scymnini</taxon>
        <taxon>Cryptolaemus</taxon>
    </lineage>
</organism>
<comment type="caution">
    <text evidence="1">The sequence shown here is derived from an EMBL/GenBank/DDBJ whole genome shotgun (WGS) entry which is preliminary data.</text>
</comment>
<dbReference type="InterPro" id="IPR036322">
    <property type="entry name" value="WD40_repeat_dom_sf"/>
</dbReference>
<dbReference type="Pfam" id="PF00400">
    <property type="entry name" value="WD40"/>
    <property type="match status" value="1"/>
</dbReference>
<dbReference type="Proteomes" id="UP001516400">
    <property type="component" value="Unassembled WGS sequence"/>
</dbReference>